<dbReference type="PANTHER" id="PTHR43685">
    <property type="entry name" value="GLYCOSYLTRANSFERASE"/>
    <property type="match status" value="1"/>
</dbReference>
<dbReference type="PANTHER" id="PTHR43685:SF2">
    <property type="entry name" value="GLYCOSYLTRANSFERASE 2-LIKE DOMAIN-CONTAINING PROTEIN"/>
    <property type="match status" value="1"/>
</dbReference>
<reference evidence="2" key="1">
    <citation type="submission" date="2018-05" db="EMBL/GenBank/DDBJ databases">
        <authorList>
            <person name="Lanie J.A."/>
            <person name="Ng W.-L."/>
            <person name="Kazmierczak K.M."/>
            <person name="Andrzejewski T.M."/>
            <person name="Davidsen T.M."/>
            <person name="Wayne K.J."/>
            <person name="Tettelin H."/>
            <person name="Glass J.I."/>
            <person name="Rusch D."/>
            <person name="Podicherti R."/>
            <person name="Tsui H.-C.T."/>
            <person name="Winkler M.E."/>
        </authorList>
    </citation>
    <scope>NUCLEOTIDE SEQUENCE</scope>
</reference>
<dbReference type="Gene3D" id="3.90.550.10">
    <property type="entry name" value="Spore Coat Polysaccharide Biosynthesis Protein SpsA, Chain A"/>
    <property type="match status" value="1"/>
</dbReference>
<proteinExistence type="predicted"/>
<dbReference type="Pfam" id="PF00535">
    <property type="entry name" value="Glycos_transf_2"/>
    <property type="match status" value="1"/>
</dbReference>
<feature type="non-terminal residue" evidence="2">
    <location>
        <position position="274"/>
    </location>
</feature>
<dbReference type="InterPro" id="IPR050834">
    <property type="entry name" value="Glycosyltransf_2"/>
</dbReference>
<evidence type="ECO:0000259" key="1">
    <source>
        <dbReference type="Pfam" id="PF00535"/>
    </source>
</evidence>
<evidence type="ECO:0000313" key="2">
    <source>
        <dbReference type="EMBL" id="SVC88707.1"/>
    </source>
</evidence>
<dbReference type="SUPFAM" id="SSF53448">
    <property type="entry name" value="Nucleotide-diphospho-sugar transferases"/>
    <property type="match status" value="1"/>
</dbReference>
<dbReference type="InterPro" id="IPR029044">
    <property type="entry name" value="Nucleotide-diphossugar_trans"/>
</dbReference>
<dbReference type="EMBL" id="UINC01116750">
    <property type="protein sequence ID" value="SVC88707.1"/>
    <property type="molecule type" value="Genomic_DNA"/>
</dbReference>
<organism evidence="2">
    <name type="scientific">marine metagenome</name>
    <dbReference type="NCBI Taxonomy" id="408172"/>
    <lineage>
        <taxon>unclassified sequences</taxon>
        <taxon>metagenomes</taxon>
        <taxon>ecological metagenomes</taxon>
    </lineage>
</organism>
<dbReference type="InterPro" id="IPR001173">
    <property type="entry name" value="Glyco_trans_2-like"/>
</dbReference>
<feature type="domain" description="Glycosyltransferase 2-like" evidence="1">
    <location>
        <begin position="6"/>
        <end position="170"/>
    </location>
</feature>
<sequence length="274" mass="32040">MDPKVSVLLFTYNQKEFIREAVESVFEQSYDNWELIINDNGSEDGTQEIIKEYSGRNRVKLLLSDKNLPIQVQWNRSLTCLSGEFISILFGDDFYLPEKLNNQINAFKSVGNDWGVVHGPGFKLNQTSGEKTLMNSTEASGFSLKILLEDFYTKGFINVISPLIRRKCFEEFPMYEDLFTEGECIYLKFALSYKFKFLNEPLVVMREHEGNARWYSKKNIEILDICLDRLTNFNNFPKNCIKPLIKLRVENYNIGAWENVRLSKAMDGRWVRKR</sequence>
<protein>
    <recommendedName>
        <fullName evidence="1">Glycosyltransferase 2-like domain-containing protein</fullName>
    </recommendedName>
</protein>
<accession>A0A382QUS5</accession>
<name>A0A382QUS5_9ZZZZ</name>
<dbReference type="AlphaFoldDB" id="A0A382QUS5"/>
<gene>
    <name evidence="2" type="ORF">METZ01_LOCUS341561</name>
</gene>